<evidence type="ECO:0000313" key="2">
    <source>
        <dbReference type="EMBL" id="GFH43394.1"/>
    </source>
</evidence>
<dbReference type="AlphaFoldDB" id="A0A6A0BFX3"/>
<dbReference type="PROSITE" id="PS50943">
    <property type="entry name" value="HTH_CROC1"/>
    <property type="match status" value="1"/>
</dbReference>
<reference evidence="2 3" key="1">
    <citation type="submission" date="2020-02" db="EMBL/GenBank/DDBJ databases">
        <title>Draft genome sequence of Lactococcus sp. Hs30E4-3.</title>
        <authorList>
            <person name="Noda S."/>
            <person name="Yuki M."/>
            <person name="Ohkuma M."/>
        </authorList>
    </citation>
    <scope>NUCLEOTIDE SEQUENCE [LARGE SCALE GENOMIC DNA]</scope>
    <source>
        <strain evidence="2 3">Hs30E4-3</strain>
    </source>
</reference>
<dbReference type="GO" id="GO:0003677">
    <property type="term" value="F:DNA binding"/>
    <property type="evidence" value="ECO:0007669"/>
    <property type="project" value="InterPro"/>
</dbReference>
<dbReference type="InterPro" id="IPR001387">
    <property type="entry name" value="Cro/C1-type_HTH"/>
</dbReference>
<dbReference type="Gene3D" id="1.10.260.40">
    <property type="entry name" value="lambda repressor-like DNA-binding domains"/>
    <property type="match status" value="1"/>
</dbReference>
<dbReference type="RefSeq" id="WP_172209830.1">
    <property type="nucleotide sequence ID" value="NZ_BLLI01000088.1"/>
</dbReference>
<dbReference type="EMBL" id="BLLI01000088">
    <property type="protein sequence ID" value="GFH43394.1"/>
    <property type="molecule type" value="Genomic_DNA"/>
</dbReference>
<comment type="caution">
    <text evidence="2">The sequence shown here is derived from an EMBL/GenBank/DDBJ whole genome shotgun (WGS) entry which is preliminary data.</text>
</comment>
<accession>A0A6A0BFX3</accession>
<evidence type="ECO:0000259" key="1">
    <source>
        <dbReference type="PROSITE" id="PS50943"/>
    </source>
</evidence>
<dbReference type="SUPFAM" id="SSF47413">
    <property type="entry name" value="lambda repressor-like DNA-binding domains"/>
    <property type="match status" value="1"/>
</dbReference>
<dbReference type="InterPro" id="IPR010982">
    <property type="entry name" value="Lambda_DNA-bd_dom_sf"/>
</dbReference>
<dbReference type="Proteomes" id="UP000480303">
    <property type="component" value="Unassembled WGS sequence"/>
</dbReference>
<evidence type="ECO:0000313" key="3">
    <source>
        <dbReference type="Proteomes" id="UP000480303"/>
    </source>
</evidence>
<sequence>MNTNEQIISIIINRRKELGLSLSEVARRMNIPKSTLSRYENQQRQFPLDLIQTISEALDLSSSQLLGLTQLSKKNKATEKTQIITETIEIMEKLDKNSQANILNFAKFEYAQAEKATKTNEIQNTAS</sequence>
<organism evidence="2 3">
    <name type="scientific">Pseudolactococcus hodotermopsidis</name>
    <dbReference type="NCBI Taxonomy" id="2709157"/>
    <lineage>
        <taxon>Bacteria</taxon>
        <taxon>Bacillati</taxon>
        <taxon>Bacillota</taxon>
        <taxon>Bacilli</taxon>
        <taxon>Lactobacillales</taxon>
        <taxon>Streptococcaceae</taxon>
        <taxon>Pseudolactococcus</taxon>
    </lineage>
</organism>
<dbReference type="CDD" id="cd00093">
    <property type="entry name" value="HTH_XRE"/>
    <property type="match status" value="1"/>
</dbReference>
<keyword evidence="3" id="KW-1185">Reference proteome</keyword>
<proteinExistence type="predicted"/>
<name>A0A6A0BFX3_9LACT</name>
<dbReference type="Pfam" id="PF01381">
    <property type="entry name" value="HTH_3"/>
    <property type="match status" value="1"/>
</dbReference>
<protein>
    <recommendedName>
        <fullName evidence="1">HTH cro/C1-type domain-containing protein</fullName>
    </recommendedName>
</protein>
<dbReference type="SMART" id="SM00530">
    <property type="entry name" value="HTH_XRE"/>
    <property type="match status" value="1"/>
</dbReference>
<gene>
    <name evidence="2" type="ORF">Hs30E_19450</name>
</gene>
<feature type="domain" description="HTH cro/C1-type" evidence="1">
    <location>
        <begin position="11"/>
        <end position="65"/>
    </location>
</feature>